<dbReference type="GO" id="GO:0016874">
    <property type="term" value="F:ligase activity"/>
    <property type="evidence" value="ECO:0007669"/>
    <property type="project" value="UniProtKB-KW"/>
</dbReference>
<organism evidence="1 2">
    <name type="scientific">Microlunatus elymi</name>
    <dbReference type="NCBI Taxonomy" id="2596828"/>
    <lineage>
        <taxon>Bacteria</taxon>
        <taxon>Bacillati</taxon>
        <taxon>Actinomycetota</taxon>
        <taxon>Actinomycetes</taxon>
        <taxon>Propionibacteriales</taxon>
        <taxon>Propionibacteriaceae</taxon>
        <taxon>Microlunatus</taxon>
    </lineage>
</organism>
<evidence type="ECO:0000313" key="1">
    <source>
        <dbReference type="EMBL" id="QDP97510.1"/>
    </source>
</evidence>
<keyword evidence="1" id="KW-0436">Ligase</keyword>
<reference evidence="1 2" key="1">
    <citation type="submission" date="2019-07" db="EMBL/GenBank/DDBJ databases">
        <title>Microlunatus dokdonensis sp. nov. isolated from the rhizospheric soil of the wild plant Elymus tsukushiensis.</title>
        <authorList>
            <person name="Ghim S.-Y."/>
            <person name="Hwang Y.-J."/>
            <person name="Son J.-S."/>
            <person name="Shin J.-H."/>
        </authorList>
    </citation>
    <scope>NUCLEOTIDE SEQUENCE [LARGE SCALE GENOMIC DNA]</scope>
    <source>
        <strain evidence="1 2">KUDC0627</strain>
    </source>
</reference>
<dbReference type="EMBL" id="CP041692">
    <property type="protein sequence ID" value="QDP97510.1"/>
    <property type="molecule type" value="Genomic_DNA"/>
</dbReference>
<protein>
    <submittedName>
        <fullName evidence="1">2'-5' RNA ligase family protein</fullName>
    </submittedName>
</protein>
<evidence type="ECO:0000313" key="2">
    <source>
        <dbReference type="Proteomes" id="UP000319263"/>
    </source>
</evidence>
<sequence length="204" mass="22287">MRTIPAPVRDNRGNRQGRHPVVHSIELLLEDEAEAAIKRQWRLLADAGLPSEHRPAPGTGSRRPHVTVVACEQIPMATATGLGPTLAEALPLPVTIGVPMIFGTAKVGRPGLILVRQVLANVRLLELQQRLKEGCPQALDGHFDEGRWAPHVTLARRLRPDQIPVALQLLARTGASNGAPREMQVNLTGARFWQGDLKQARNLL</sequence>
<proteinExistence type="predicted"/>
<dbReference type="Pfam" id="PF13563">
    <property type="entry name" value="2_5_RNA_ligase2"/>
    <property type="match status" value="1"/>
</dbReference>
<dbReference type="KEGG" id="mik:FOE78_17740"/>
<name>A0A516Q251_9ACTN</name>
<dbReference type="OrthoDB" id="3397424at2"/>
<dbReference type="AlphaFoldDB" id="A0A516Q251"/>
<accession>A0A516Q251</accession>
<dbReference type="SUPFAM" id="SSF55144">
    <property type="entry name" value="LigT-like"/>
    <property type="match status" value="1"/>
</dbReference>
<gene>
    <name evidence="1" type="ORF">FOE78_17740</name>
</gene>
<dbReference type="InterPro" id="IPR009097">
    <property type="entry name" value="Cyclic_Pdiesterase"/>
</dbReference>
<dbReference type="Gene3D" id="3.90.1140.10">
    <property type="entry name" value="Cyclic phosphodiesterase"/>
    <property type="match status" value="1"/>
</dbReference>
<dbReference type="Proteomes" id="UP000319263">
    <property type="component" value="Chromosome"/>
</dbReference>
<keyword evidence="2" id="KW-1185">Reference proteome</keyword>